<dbReference type="AlphaFoldDB" id="C0QCF8"/>
<dbReference type="eggNOG" id="COG2972">
    <property type="taxonomic scope" value="Bacteria"/>
</dbReference>
<keyword evidence="2" id="KW-0472">Membrane</keyword>
<dbReference type="InterPro" id="IPR001932">
    <property type="entry name" value="PPM-type_phosphatase-like_dom"/>
</dbReference>
<dbReference type="PANTHER" id="PTHR43156">
    <property type="entry name" value="STAGE II SPORULATION PROTEIN E-RELATED"/>
    <property type="match status" value="1"/>
</dbReference>
<evidence type="ECO:0000256" key="2">
    <source>
        <dbReference type="SAM" id="Phobius"/>
    </source>
</evidence>
<dbReference type="Gene3D" id="3.60.40.10">
    <property type="entry name" value="PPM-type phosphatase domain"/>
    <property type="match status" value="1"/>
</dbReference>
<dbReference type="Gene3D" id="6.10.340.10">
    <property type="match status" value="1"/>
</dbReference>
<dbReference type="RefSeq" id="WP_015905908.1">
    <property type="nucleotide sequence ID" value="NC_012108.1"/>
</dbReference>
<evidence type="ECO:0000313" key="5">
    <source>
        <dbReference type="Proteomes" id="UP000000442"/>
    </source>
</evidence>
<dbReference type="InterPro" id="IPR036457">
    <property type="entry name" value="PPM-type-like_dom_sf"/>
</dbReference>
<dbReference type="InterPro" id="IPR052016">
    <property type="entry name" value="Bact_Sigma-Reg"/>
</dbReference>
<keyword evidence="2" id="KW-0812">Transmembrane</keyword>
<dbReference type="CDD" id="cd06225">
    <property type="entry name" value="HAMP"/>
    <property type="match status" value="1"/>
</dbReference>
<gene>
    <name evidence="4" type="primary">rsbU1</name>
    <name evidence="4" type="ordered locus">HRM2_41180</name>
</gene>
<dbReference type="Pfam" id="PF20970">
    <property type="entry name" value="MASE10"/>
    <property type="match status" value="1"/>
</dbReference>
<dbReference type="GO" id="GO:0007165">
    <property type="term" value="P:signal transduction"/>
    <property type="evidence" value="ECO:0007669"/>
    <property type="project" value="InterPro"/>
</dbReference>
<feature type="transmembrane region" description="Helical" evidence="2">
    <location>
        <begin position="125"/>
        <end position="144"/>
    </location>
</feature>
<evidence type="ECO:0000256" key="1">
    <source>
        <dbReference type="ARBA" id="ARBA00022801"/>
    </source>
</evidence>
<feature type="transmembrane region" description="Helical" evidence="2">
    <location>
        <begin position="6"/>
        <end position="25"/>
    </location>
</feature>
<dbReference type="OrthoDB" id="343514at2"/>
<evidence type="ECO:0000259" key="3">
    <source>
        <dbReference type="PROSITE" id="PS50885"/>
    </source>
</evidence>
<keyword evidence="1" id="KW-0378">Hydrolase</keyword>
<accession>C0QCF8</accession>
<keyword evidence="5" id="KW-1185">Reference proteome</keyword>
<protein>
    <submittedName>
        <fullName evidence="4">RsbU1</fullName>
    </submittedName>
</protein>
<dbReference type="eggNOG" id="COG2208">
    <property type="taxonomic scope" value="Bacteria"/>
</dbReference>
<feature type="transmembrane region" description="Helical" evidence="2">
    <location>
        <begin position="75"/>
        <end position="95"/>
    </location>
</feature>
<keyword evidence="2" id="KW-1133">Transmembrane helix</keyword>
<evidence type="ECO:0000313" key="4">
    <source>
        <dbReference type="EMBL" id="ACN17175.1"/>
    </source>
</evidence>
<feature type="transmembrane region" description="Helical" evidence="2">
    <location>
        <begin position="174"/>
        <end position="192"/>
    </location>
</feature>
<name>C0QCF8_DESAH</name>
<organism evidence="4 5">
    <name type="scientific">Desulforapulum autotrophicum (strain ATCC 43914 / DSM 3382 / VKM B-1955 / HRM2)</name>
    <name type="common">Desulfobacterium autotrophicum</name>
    <dbReference type="NCBI Taxonomy" id="177437"/>
    <lineage>
        <taxon>Bacteria</taxon>
        <taxon>Pseudomonadati</taxon>
        <taxon>Thermodesulfobacteriota</taxon>
        <taxon>Desulfobacteria</taxon>
        <taxon>Desulfobacterales</taxon>
        <taxon>Desulfobacteraceae</taxon>
        <taxon>Desulforapulum</taxon>
    </lineage>
</organism>
<dbReference type="InterPro" id="IPR048440">
    <property type="entry name" value="MASE10"/>
</dbReference>
<dbReference type="GO" id="GO:0016020">
    <property type="term" value="C:membrane"/>
    <property type="evidence" value="ECO:0007669"/>
    <property type="project" value="InterPro"/>
</dbReference>
<dbReference type="PROSITE" id="PS50885">
    <property type="entry name" value="HAMP"/>
    <property type="match status" value="1"/>
</dbReference>
<dbReference type="KEGG" id="dat:HRM2_41180"/>
<reference evidence="4 5" key="1">
    <citation type="journal article" date="2009" name="Environ. Microbiol.">
        <title>Genome sequence of Desulfobacterium autotrophicum HRM2, a marine sulfate reducer oxidizing organic carbon completely to carbon dioxide.</title>
        <authorList>
            <person name="Strittmatter A.W."/>
            <person name="Liesegang H."/>
            <person name="Rabus R."/>
            <person name="Decker I."/>
            <person name="Amann J."/>
            <person name="Andres S."/>
            <person name="Henne A."/>
            <person name="Fricke W.F."/>
            <person name="Martinez-Arias R."/>
            <person name="Bartels D."/>
            <person name="Goesmann A."/>
            <person name="Krause L."/>
            <person name="Puehler A."/>
            <person name="Klenk H.P."/>
            <person name="Richter M."/>
            <person name="Schuler M."/>
            <person name="Gloeckner F.O."/>
            <person name="Meyerdierks A."/>
            <person name="Gottschalk G."/>
            <person name="Amann R."/>
        </authorList>
    </citation>
    <scope>NUCLEOTIDE SEQUENCE [LARGE SCALE GENOMIC DNA]</scope>
    <source>
        <strain evidence="5">ATCC 43914 / DSM 3382 / HRM2</strain>
    </source>
</reference>
<dbReference type="InterPro" id="IPR003660">
    <property type="entry name" value="HAMP_dom"/>
</dbReference>
<dbReference type="SUPFAM" id="SSF81606">
    <property type="entry name" value="PP2C-like"/>
    <property type="match status" value="1"/>
</dbReference>
<dbReference type="STRING" id="177437.HRM2_41180"/>
<dbReference type="Pfam" id="PF07228">
    <property type="entry name" value="SpoIIE"/>
    <property type="match status" value="1"/>
</dbReference>
<dbReference type="Proteomes" id="UP000000442">
    <property type="component" value="Chromosome"/>
</dbReference>
<feature type="transmembrane region" description="Helical" evidence="2">
    <location>
        <begin position="46"/>
        <end position="63"/>
    </location>
</feature>
<dbReference type="GO" id="GO:0016791">
    <property type="term" value="F:phosphatase activity"/>
    <property type="evidence" value="ECO:0007669"/>
    <property type="project" value="TreeGrafter"/>
</dbReference>
<feature type="domain" description="HAMP" evidence="3">
    <location>
        <begin position="207"/>
        <end position="246"/>
    </location>
</feature>
<sequence length="489" mass="54694">MLEAMPSVELGATIVVSLFISLALRRPVLERYVEAAPLQDQTLRQFIVEYVLFTLAGLIAIIANKTFYHIDYASGSMFLIGFLAFGFFIALDLSLERSRRRIEQRIASPLPAIIEGTLRPMTRTFFMVALMTFVYVMLVIILIISRDLAWIESMDNGQMATLISITTQTIFKEISFIMVLLLVMVVNILLSYSRNLKLLFDTETSILKAVTDGDLSRFVPVATNDEFGAIAGYTNRMILSLRDRIRILTTLRLATEVQKNMLPQSPPICPGVDIAGAIIYCQEVGGDCFDYLTLPDGRLGIAVTDSAGHGVGAALYMTTARACMRFATESYQGPALLVDTVNRHLTRDTRDTGRFTTLFFLEIDPVRHTLKWVRAGHEPALLFDPETADFSPLKGEGMALGVDKNMRSKAYDITGWKPGAILLIFSDGLKESRNKNGEMYGTDRMQQVIQANREKSAQTITQQLINDIERFSKVEPVEDDVTIVIIKLR</sequence>
<dbReference type="PANTHER" id="PTHR43156:SF2">
    <property type="entry name" value="STAGE II SPORULATION PROTEIN E"/>
    <property type="match status" value="1"/>
</dbReference>
<proteinExistence type="predicted"/>
<dbReference type="HOGENOM" id="CLU_518493_0_0_7"/>
<dbReference type="SMART" id="SM00331">
    <property type="entry name" value="PP2C_SIG"/>
    <property type="match status" value="1"/>
</dbReference>
<dbReference type="EMBL" id="CP001087">
    <property type="protein sequence ID" value="ACN17175.1"/>
    <property type="molecule type" value="Genomic_DNA"/>
</dbReference>